<organism evidence="7 8">
    <name type="scientific">Kingdonia uniflora</name>
    <dbReference type="NCBI Taxonomy" id="39325"/>
    <lineage>
        <taxon>Eukaryota</taxon>
        <taxon>Viridiplantae</taxon>
        <taxon>Streptophyta</taxon>
        <taxon>Embryophyta</taxon>
        <taxon>Tracheophyta</taxon>
        <taxon>Spermatophyta</taxon>
        <taxon>Magnoliopsida</taxon>
        <taxon>Ranunculales</taxon>
        <taxon>Circaeasteraceae</taxon>
        <taxon>Kingdonia</taxon>
    </lineage>
</organism>
<dbReference type="OrthoDB" id="1305878at2759"/>
<dbReference type="InterPro" id="IPR044807">
    <property type="entry name" value="DRIP1-like"/>
</dbReference>
<dbReference type="PROSITE" id="PS00518">
    <property type="entry name" value="ZF_RING_1"/>
    <property type="match status" value="1"/>
</dbReference>
<dbReference type="InterPro" id="IPR013083">
    <property type="entry name" value="Znf_RING/FYVE/PHD"/>
</dbReference>
<evidence type="ECO:0000256" key="1">
    <source>
        <dbReference type="ARBA" id="ARBA00022723"/>
    </source>
</evidence>
<dbReference type="PROSITE" id="PS50089">
    <property type="entry name" value="ZF_RING_2"/>
    <property type="match status" value="1"/>
</dbReference>
<dbReference type="SMART" id="SM00184">
    <property type="entry name" value="RING"/>
    <property type="match status" value="1"/>
</dbReference>
<proteinExistence type="predicted"/>
<feature type="compositionally biased region" description="Basic and acidic residues" evidence="5">
    <location>
        <begin position="152"/>
        <end position="164"/>
    </location>
</feature>
<dbReference type="InterPro" id="IPR001841">
    <property type="entry name" value="Znf_RING"/>
</dbReference>
<dbReference type="PANTHER" id="PTHR46293">
    <property type="entry name" value="E3 UBIQUITIN PROTEIN LIGASE DRIP1"/>
    <property type="match status" value="1"/>
</dbReference>
<keyword evidence="8" id="KW-1185">Reference proteome</keyword>
<evidence type="ECO:0000259" key="6">
    <source>
        <dbReference type="PROSITE" id="PS50089"/>
    </source>
</evidence>
<dbReference type="PANTHER" id="PTHR46293:SF1">
    <property type="entry name" value="OS03G0632800 PROTEIN"/>
    <property type="match status" value="1"/>
</dbReference>
<keyword evidence="2 4" id="KW-0863">Zinc-finger</keyword>
<dbReference type="AlphaFoldDB" id="A0A7J7P2Q1"/>
<evidence type="ECO:0000256" key="5">
    <source>
        <dbReference type="SAM" id="MobiDB-lite"/>
    </source>
</evidence>
<dbReference type="Pfam" id="PF13923">
    <property type="entry name" value="zf-C3HC4_2"/>
    <property type="match status" value="1"/>
</dbReference>
<feature type="compositionally biased region" description="Polar residues" evidence="5">
    <location>
        <begin position="166"/>
        <end position="179"/>
    </location>
</feature>
<feature type="compositionally biased region" description="Polar residues" evidence="5">
    <location>
        <begin position="267"/>
        <end position="278"/>
    </location>
</feature>
<feature type="domain" description="RING-type" evidence="6">
    <location>
        <begin position="19"/>
        <end position="60"/>
    </location>
</feature>
<accession>A0A7J7P2Q1</accession>
<gene>
    <name evidence="7" type="ORF">GIB67_027143</name>
</gene>
<feature type="compositionally biased region" description="Low complexity" evidence="5">
    <location>
        <begin position="186"/>
        <end position="198"/>
    </location>
</feature>
<reference evidence="7 8" key="1">
    <citation type="journal article" date="2020" name="IScience">
        <title>Genome Sequencing of the Endangered Kingdonia uniflora (Circaeasteraceae, Ranunculales) Reveals Potential Mechanisms of Evolutionary Specialization.</title>
        <authorList>
            <person name="Sun Y."/>
            <person name="Deng T."/>
            <person name="Zhang A."/>
            <person name="Moore M.J."/>
            <person name="Landis J.B."/>
            <person name="Lin N."/>
            <person name="Zhang H."/>
            <person name="Zhang X."/>
            <person name="Huang J."/>
            <person name="Zhang X."/>
            <person name="Sun H."/>
            <person name="Wang H."/>
        </authorList>
    </citation>
    <scope>NUCLEOTIDE SEQUENCE [LARGE SCALE GENOMIC DNA]</scope>
    <source>
        <strain evidence="7">TB1705</strain>
        <tissue evidence="7">Leaf</tissue>
    </source>
</reference>
<feature type="region of interest" description="Disordered" evidence="5">
    <location>
        <begin position="267"/>
        <end position="294"/>
    </location>
</feature>
<dbReference type="Proteomes" id="UP000541444">
    <property type="component" value="Unassembled WGS sequence"/>
</dbReference>
<dbReference type="InterPro" id="IPR017907">
    <property type="entry name" value="Znf_RING_CS"/>
</dbReference>
<dbReference type="GO" id="GO:0008270">
    <property type="term" value="F:zinc ion binding"/>
    <property type="evidence" value="ECO:0007669"/>
    <property type="project" value="UniProtKB-KW"/>
</dbReference>
<evidence type="ECO:0000256" key="2">
    <source>
        <dbReference type="ARBA" id="ARBA00022771"/>
    </source>
</evidence>
<evidence type="ECO:0000256" key="4">
    <source>
        <dbReference type="PROSITE-ProRule" id="PRU00175"/>
    </source>
</evidence>
<feature type="region of interest" description="Disordered" evidence="5">
    <location>
        <begin position="129"/>
        <end position="206"/>
    </location>
</feature>
<dbReference type="Gene3D" id="3.30.40.10">
    <property type="entry name" value="Zinc/RING finger domain, C3HC4 (zinc finger)"/>
    <property type="match status" value="1"/>
</dbReference>
<dbReference type="CDD" id="cd16525">
    <property type="entry name" value="RING-HC_PCGF"/>
    <property type="match status" value="1"/>
</dbReference>
<evidence type="ECO:0000256" key="3">
    <source>
        <dbReference type="ARBA" id="ARBA00022833"/>
    </source>
</evidence>
<protein>
    <recommendedName>
        <fullName evidence="6">RING-type domain-containing protein</fullName>
    </recommendedName>
</protein>
<dbReference type="GO" id="GO:0004842">
    <property type="term" value="F:ubiquitin-protein transferase activity"/>
    <property type="evidence" value="ECO:0007669"/>
    <property type="project" value="InterPro"/>
</dbReference>
<evidence type="ECO:0000313" key="7">
    <source>
        <dbReference type="EMBL" id="KAF6173448.1"/>
    </source>
</evidence>
<dbReference type="SUPFAM" id="SSF57850">
    <property type="entry name" value="RING/U-box"/>
    <property type="match status" value="1"/>
</dbReference>
<comment type="caution">
    <text evidence="7">The sequence shown here is derived from an EMBL/GenBank/DDBJ whole genome shotgun (WGS) entry which is preliminary data.</text>
</comment>
<dbReference type="EMBL" id="JACGCM010000347">
    <property type="protein sequence ID" value="KAF6173448.1"/>
    <property type="molecule type" value="Genomic_DNA"/>
</dbReference>
<feature type="compositionally biased region" description="Basic residues" evidence="5">
    <location>
        <begin position="131"/>
        <end position="143"/>
    </location>
</feature>
<keyword evidence="1" id="KW-0479">Metal-binding</keyword>
<keyword evidence="3" id="KW-0862">Zinc</keyword>
<name>A0A7J7P2Q1_9MAGN</name>
<feature type="compositionally biased region" description="Basic residues" evidence="5">
    <location>
        <begin position="283"/>
        <end position="293"/>
    </location>
</feature>
<sequence length="429" mass="46940">MSQVVVKVKKESIVSCMTCSICLKLFTDATTISECLHTFCRKCIYEKLADEEVDCCPKCNMYLGCAPLEKLSCRPDHNLQDLRAKIFSFEKKKDNEVDYSPSISLPPRRKERSLSSLVVITPQVSAQTGLTRKRTKALARRTASRGSSIGVEEPKEKEDCHLSDPGENSSSPETLTRIAQNRRKSSSSAAPSNDCSPNKAKDNGAEPWAGEIDLLNFLVDAANKTQSSKYNSQGSVVESEPKNALQNAIHVPKTKAKKVLLRSEANADNNGTLDSTGLVNPKKPQRMGRKKKPALKDVRISAQAVVDSAGAKRDRRINPIWLTLVASDERVGSAPLPQVSPGYLRIKDGNTSVSSVQKYLATKLSLTNEAEVEITCQGQPVVPTMQLCDLIDVYLQTTPSITEKVQTTVGTSAKEFVMVLGYAPKIQIP</sequence>
<evidence type="ECO:0000313" key="8">
    <source>
        <dbReference type="Proteomes" id="UP000541444"/>
    </source>
</evidence>